<gene>
    <name evidence="8" type="primary">mobA</name>
    <name evidence="10" type="ORF">ABENE_02915</name>
</gene>
<comment type="catalytic activity">
    <reaction evidence="8">
        <text>Mo-molybdopterin + GTP + H(+) = Mo-molybdopterin guanine dinucleotide + diphosphate</text>
        <dbReference type="Rhea" id="RHEA:34243"/>
        <dbReference type="ChEBI" id="CHEBI:15378"/>
        <dbReference type="ChEBI" id="CHEBI:33019"/>
        <dbReference type="ChEBI" id="CHEBI:37565"/>
        <dbReference type="ChEBI" id="CHEBI:71302"/>
        <dbReference type="ChEBI" id="CHEBI:71310"/>
        <dbReference type="EC" id="2.7.7.77"/>
    </reaction>
</comment>
<keyword evidence="11" id="KW-1185">Reference proteome</keyword>
<evidence type="ECO:0000313" key="11">
    <source>
        <dbReference type="Proteomes" id="UP000017837"/>
    </source>
</evidence>
<dbReference type="InterPro" id="IPR025877">
    <property type="entry name" value="MobA-like_NTP_Trfase"/>
</dbReference>
<dbReference type="PANTHER" id="PTHR19136">
    <property type="entry name" value="MOLYBDENUM COFACTOR GUANYLYLTRANSFERASE"/>
    <property type="match status" value="1"/>
</dbReference>
<dbReference type="GO" id="GO:0005525">
    <property type="term" value="F:GTP binding"/>
    <property type="evidence" value="ECO:0007669"/>
    <property type="project" value="UniProtKB-UniRule"/>
</dbReference>
<evidence type="ECO:0000256" key="4">
    <source>
        <dbReference type="ARBA" id="ARBA00022741"/>
    </source>
</evidence>
<proteinExistence type="inferred from homology"/>
<dbReference type="SUPFAM" id="SSF53448">
    <property type="entry name" value="Nucleotide-diphospho-sugar transferases"/>
    <property type="match status" value="1"/>
</dbReference>
<dbReference type="STRING" id="1121022.GCA_000376105_01784"/>
<evidence type="ECO:0000256" key="2">
    <source>
        <dbReference type="ARBA" id="ARBA00022679"/>
    </source>
</evidence>
<dbReference type="GO" id="GO:0006777">
    <property type="term" value="P:Mo-molybdopterin cofactor biosynthetic process"/>
    <property type="evidence" value="ECO:0007669"/>
    <property type="project" value="UniProtKB-KW"/>
</dbReference>
<dbReference type="AlphaFoldDB" id="V4Q0B6"/>
<dbReference type="GO" id="GO:0005737">
    <property type="term" value="C:cytoplasm"/>
    <property type="evidence" value="ECO:0007669"/>
    <property type="project" value="UniProtKB-SubCell"/>
</dbReference>
<keyword evidence="2 8" id="KW-0808">Transferase</keyword>
<dbReference type="PANTHER" id="PTHR19136:SF81">
    <property type="entry name" value="MOLYBDENUM COFACTOR GUANYLYLTRANSFERASE"/>
    <property type="match status" value="1"/>
</dbReference>
<comment type="similarity">
    <text evidence="8">Belongs to the MobA family.</text>
</comment>
<evidence type="ECO:0000256" key="8">
    <source>
        <dbReference type="HAMAP-Rule" id="MF_00316"/>
    </source>
</evidence>
<comment type="domain">
    <text evidence="8">The N-terminal domain determines nucleotide recognition and specific binding, while the C-terminal domain determines the specific binding to the target protein.</text>
</comment>
<keyword evidence="6 8" id="KW-0342">GTP-binding</keyword>
<keyword evidence="7 8" id="KW-0501">Molybdenum cofactor biosynthesis</keyword>
<protein>
    <recommendedName>
        <fullName evidence="8">Molybdenum cofactor guanylyltransferase</fullName>
        <shortName evidence="8">MoCo guanylyltransferase</shortName>
        <ecNumber evidence="8">2.7.7.77</ecNumber>
    </recommendedName>
    <alternativeName>
        <fullName evidence="8">GTP:molybdopterin guanylyltransferase</fullName>
    </alternativeName>
    <alternativeName>
        <fullName evidence="8">Mo-MPT guanylyltransferase</fullName>
    </alternativeName>
    <alternativeName>
        <fullName evidence="8">Molybdopterin guanylyltransferase</fullName>
    </alternativeName>
    <alternativeName>
        <fullName evidence="8">Molybdopterin-guanine dinucleotide synthase</fullName>
        <shortName evidence="8">MGD synthase</shortName>
    </alternativeName>
</protein>
<dbReference type="EC" id="2.7.7.77" evidence="8"/>
<comment type="function">
    <text evidence="8">Transfers a GMP moiety from GTP to Mo-molybdopterin (Mo-MPT) cofactor (Moco or molybdenum cofactor) to form Mo-molybdopterin guanine dinucleotide (Mo-MGD) cofactor.</text>
</comment>
<evidence type="ECO:0000256" key="5">
    <source>
        <dbReference type="ARBA" id="ARBA00022842"/>
    </source>
</evidence>
<keyword evidence="3 8" id="KW-0479">Metal-binding</keyword>
<keyword evidence="4 8" id="KW-0547">Nucleotide-binding</keyword>
<evidence type="ECO:0000256" key="6">
    <source>
        <dbReference type="ARBA" id="ARBA00023134"/>
    </source>
</evidence>
<keyword evidence="1 8" id="KW-0963">Cytoplasm</keyword>
<feature type="binding site" evidence="8">
    <location>
        <position position="43"/>
    </location>
    <ligand>
        <name>GTP</name>
        <dbReference type="ChEBI" id="CHEBI:37565"/>
    </ligand>
</feature>
<comment type="caution">
    <text evidence="10">The sequence shown here is derived from an EMBL/GenBank/DDBJ whole genome shotgun (WGS) entry which is preliminary data.</text>
</comment>
<dbReference type="EMBL" id="AWGB01000005">
    <property type="protein sequence ID" value="ESQ94056.1"/>
    <property type="molecule type" value="Genomic_DNA"/>
</dbReference>
<dbReference type="eggNOG" id="COG0746">
    <property type="taxonomic scope" value="Bacteria"/>
</dbReference>
<dbReference type="Gene3D" id="3.90.550.10">
    <property type="entry name" value="Spore Coat Polysaccharide Biosynthesis Protein SpsA, Chain A"/>
    <property type="match status" value="1"/>
</dbReference>
<dbReference type="InterPro" id="IPR029044">
    <property type="entry name" value="Nucleotide-diphossugar_trans"/>
</dbReference>
<dbReference type="CDD" id="cd02503">
    <property type="entry name" value="MobA"/>
    <property type="match status" value="1"/>
</dbReference>
<evidence type="ECO:0000259" key="9">
    <source>
        <dbReference type="Pfam" id="PF12804"/>
    </source>
</evidence>
<accession>V4Q0B6</accession>
<dbReference type="Proteomes" id="UP000017837">
    <property type="component" value="Unassembled WGS sequence"/>
</dbReference>
<feature type="binding site" evidence="8">
    <location>
        <position position="71"/>
    </location>
    <ligand>
        <name>GTP</name>
        <dbReference type="ChEBI" id="CHEBI:37565"/>
    </ligand>
</feature>
<comment type="subcellular location">
    <subcellularLocation>
        <location evidence="8">Cytoplasm</location>
    </subcellularLocation>
</comment>
<dbReference type="GO" id="GO:0046872">
    <property type="term" value="F:metal ion binding"/>
    <property type="evidence" value="ECO:0007669"/>
    <property type="project" value="UniProtKB-KW"/>
</dbReference>
<name>V4Q0B6_9CAUL</name>
<feature type="binding site" evidence="8">
    <location>
        <position position="125"/>
    </location>
    <ligand>
        <name>Mg(2+)</name>
        <dbReference type="ChEBI" id="CHEBI:18420"/>
    </ligand>
</feature>
<dbReference type="Pfam" id="PF12804">
    <property type="entry name" value="NTP_transf_3"/>
    <property type="match status" value="1"/>
</dbReference>
<reference evidence="10 11" key="1">
    <citation type="journal article" date="2014" name="Nature">
        <title>Sequential evolution of bacterial morphology by co-option of a developmental regulator.</title>
        <authorList>
            <person name="Jiang C."/>
            <person name="Brown P.J."/>
            <person name="Ducret A."/>
            <person name="Brun Y.V."/>
        </authorList>
    </citation>
    <scope>NUCLEOTIDE SEQUENCE [LARGE SCALE GENOMIC DNA]</scope>
    <source>
        <strain evidence="10 11">DSM 16100</strain>
    </source>
</reference>
<dbReference type="InterPro" id="IPR013482">
    <property type="entry name" value="Molybde_CF_guanTrfase"/>
</dbReference>
<feature type="binding site" evidence="8">
    <location>
        <position position="125"/>
    </location>
    <ligand>
        <name>GTP</name>
        <dbReference type="ChEBI" id="CHEBI:37565"/>
    </ligand>
</feature>
<evidence type="ECO:0000256" key="1">
    <source>
        <dbReference type="ARBA" id="ARBA00022490"/>
    </source>
</evidence>
<dbReference type="GO" id="GO:0061603">
    <property type="term" value="F:molybdenum cofactor guanylyltransferase activity"/>
    <property type="evidence" value="ECO:0007669"/>
    <property type="project" value="UniProtKB-EC"/>
</dbReference>
<evidence type="ECO:0000256" key="3">
    <source>
        <dbReference type="ARBA" id="ARBA00022723"/>
    </source>
</evidence>
<evidence type="ECO:0000256" key="7">
    <source>
        <dbReference type="ARBA" id="ARBA00023150"/>
    </source>
</evidence>
<feature type="binding site" evidence="8">
    <location>
        <position position="93"/>
    </location>
    <ligand>
        <name>GTP</name>
        <dbReference type="ChEBI" id="CHEBI:37565"/>
    </ligand>
</feature>
<feature type="domain" description="MobA-like NTP transferase" evidence="9">
    <location>
        <begin position="28"/>
        <end position="183"/>
    </location>
</feature>
<dbReference type="HAMAP" id="MF_00316">
    <property type="entry name" value="MobA"/>
    <property type="match status" value="1"/>
</dbReference>
<dbReference type="PATRIC" id="fig|1121022.4.peg.578"/>
<feature type="binding site" evidence="8">
    <location>
        <begin position="31"/>
        <end position="33"/>
    </location>
    <ligand>
        <name>GTP</name>
        <dbReference type="ChEBI" id="CHEBI:37565"/>
    </ligand>
</feature>
<keyword evidence="5 8" id="KW-0460">Magnesium</keyword>
<sequence length="212" mass="22539">MYFKGFERHSAFAKRQGARYILTMIAKVVILAGGEGKRMGGHKPFAPYGHSTLIEAAMARLKPQTREIVINAGAPGTPLALPLSCLDARLIFDELTGLGPLSGVLSALDMAKTDGDTSVITTPCDMPHLPFDMVAQLLAAPPADVVYFKGARDYPLCALWQVSLAADLRDALKKAEGGLAVMRFLATLKTGHIAVSDDAAFTNINHPPLAPG</sequence>
<comment type="subunit">
    <text evidence="8">Monomer.</text>
</comment>
<evidence type="ECO:0000313" key="10">
    <source>
        <dbReference type="EMBL" id="ESQ94056.1"/>
    </source>
</evidence>
<organism evidence="10 11">
    <name type="scientific">Asticcacaulis benevestitus DSM 16100 = ATCC BAA-896</name>
    <dbReference type="NCBI Taxonomy" id="1121022"/>
    <lineage>
        <taxon>Bacteria</taxon>
        <taxon>Pseudomonadati</taxon>
        <taxon>Pseudomonadota</taxon>
        <taxon>Alphaproteobacteria</taxon>
        <taxon>Caulobacterales</taxon>
        <taxon>Caulobacteraceae</taxon>
        <taxon>Asticcacaulis</taxon>
    </lineage>
</organism>
<comment type="cofactor">
    <cofactor evidence="8">
        <name>Mg(2+)</name>
        <dbReference type="ChEBI" id="CHEBI:18420"/>
    </cofactor>
</comment>